<evidence type="ECO:0000313" key="2">
    <source>
        <dbReference type="EMBL" id="HIZ74327.1"/>
    </source>
</evidence>
<gene>
    <name evidence="2" type="ORF">H9723_03665</name>
</gene>
<evidence type="ECO:0000313" key="3">
    <source>
        <dbReference type="Proteomes" id="UP000824116"/>
    </source>
</evidence>
<comment type="caution">
    <text evidence="2">The sequence shown here is derived from an EMBL/GenBank/DDBJ whole genome shotgun (WGS) entry which is preliminary data.</text>
</comment>
<dbReference type="InterPro" id="IPR036101">
    <property type="entry name" value="CarD-like/TRCF_RID_sf"/>
</dbReference>
<evidence type="ECO:0000259" key="1">
    <source>
        <dbReference type="SMART" id="SM01058"/>
    </source>
</evidence>
<accession>A0A9D2G8E5</accession>
<dbReference type="SMART" id="SM01058">
    <property type="entry name" value="CarD_TRCF"/>
    <property type="match status" value="1"/>
</dbReference>
<protein>
    <submittedName>
        <fullName evidence="2">CarD family transcriptional regulator</fullName>
    </submittedName>
</protein>
<reference evidence="2" key="1">
    <citation type="journal article" date="2021" name="PeerJ">
        <title>Extensive microbial diversity within the chicken gut microbiome revealed by metagenomics and culture.</title>
        <authorList>
            <person name="Gilroy R."/>
            <person name="Ravi A."/>
            <person name="Getino M."/>
            <person name="Pursley I."/>
            <person name="Horton D.L."/>
            <person name="Alikhan N.F."/>
            <person name="Baker D."/>
            <person name="Gharbi K."/>
            <person name="Hall N."/>
            <person name="Watson M."/>
            <person name="Adriaenssens E.M."/>
            <person name="Foster-Nyarko E."/>
            <person name="Jarju S."/>
            <person name="Secka A."/>
            <person name="Antonio M."/>
            <person name="Oren A."/>
            <person name="Chaudhuri R.R."/>
            <person name="La Ragione R."/>
            <person name="Hildebrand F."/>
            <person name="Pallen M.J."/>
        </authorList>
    </citation>
    <scope>NUCLEOTIDE SEQUENCE</scope>
    <source>
        <strain evidence="2">CHK196-3914</strain>
    </source>
</reference>
<dbReference type="InterPro" id="IPR003711">
    <property type="entry name" value="CarD-like/TRCF_RID"/>
</dbReference>
<dbReference type="Proteomes" id="UP000824116">
    <property type="component" value="Unassembled WGS sequence"/>
</dbReference>
<dbReference type="Pfam" id="PF02559">
    <property type="entry name" value="CarD_TRCF_RID"/>
    <property type="match status" value="1"/>
</dbReference>
<dbReference type="EMBL" id="DXAY01000087">
    <property type="protein sequence ID" value="HIZ74327.1"/>
    <property type="molecule type" value="Genomic_DNA"/>
</dbReference>
<dbReference type="Gene3D" id="1.20.58.1290">
    <property type="entry name" value="CarD-like, C-terminal domain"/>
    <property type="match status" value="1"/>
</dbReference>
<dbReference type="InterPro" id="IPR042215">
    <property type="entry name" value="CarD-like_C"/>
</dbReference>
<dbReference type="SUPFAM" id="SSF141259">
    <property type="entry name" value="CarD-like"/>
    <property type="match status" value="1"/>
</dbReference>
<feature type="domain" description="CarD-like/TRCF RNAP-interacting" evidence="1">
    <location>
        <begin position="1"/>
        <end position="112"/>
    </location>
</feature>
<organism evidence="2 3">
    <name type="scientific">Candidatus Mediterraneibacter stercoravium</name>
    <dbReference type="NCBI Taxonomy" id="2838685"/>
    <lineage>
        <taxon>Bacteria</taxon>
        <taxon>Bacillati</taxon>
        <taxon>Bacillota</taxon>
        <taxon>Clostridia</taxon>
        <taxon>Lachnospirales</taxon>
        <taxon>Lachnospiraceae</taxon>
        <taxon>Mediterraneibacter</taxon>
    </lineage>
</organism>
<name>A0A9D2G8E5_9FIRM</name>
<dbReference type="AlphaFoldDB" id="A0A9D2G8E5"/>
<reference evidence="2" key="2">
    <citation type="submission" date="2021-04" db="EMBL/GenBank/DDBJ databases">
        <authorList>
            <person name="Gilroy R."/>
        </authorList>
    </citation>
    <scope>NUCLEOTIDE SEQUENCE</scope>
    <source>
        <strain evidence="2">CHK196-3914</strain>
    </source>
</reference>
<dbReference type="Gene3D" id="2.40.10.170">
    <property type="match status" value="1"/>
</dbReference>
<proteinExistence type="predicted"/>
<sequence>MLSRGDTVVYKCRGIYKVEEIGTLDFSFADRKKKYYTLQSVDDSRDRAYVPTDDETNIRKPVSRQEAMELISRMPEIDVLRVKNEKCREQEYKQCISDYCPENWVKVLKTLYKRTKSRGSITSMDKKYQILLEHALYSEFSFALGIPASEMTRFIADHMGEKTN</sequence>